<dbReference type="EMBL" id="DXFB01000160">
    <property type="protein sequence ID" value="HIX45809.1"/>
    <property type="molecule type" value="Genomic_DNA"/>
</dbReference>
<evidence type="ECO:0000256" key="3">
    <source>
        <dbReference type="ARBA" id="ARBA00022729"/>
    </source>
</evidence>
<name>A0A9D1VRS1_9BACT</name>
<evidence type="ECO:0000256" key="6">
    <source>
        <dbReference type="SAM" id="SignalP"/>
    </source>
</evidence>
<feature type="signal peptide" evidence="6">
    <location>
        <begin position="1"/>
        <end position="24"/>
    </location>
</feature>
<feature type="domain" description="SusD-like N-terminal" evidence="8">
    <location>
        <begin position="25"/>
        <end position="229"/>
    </location>
</feature>
<dbReference type="InterPro" id="IPR011990">
    <property type="entry name" value="TPR-like_helical_dom_sf"/>
</dbReference>
<keyword evidence="5" id="KW-0998">Cell outer membrane</keyword>
<evidence type="ECO:0000259" key="8">
    <source>
        <dbReference type="Pfam" id="PF14322"/>
    </source>
</evidence>
<comment type="subcellular location">
    <subcellularLocation>
        <location evidence="1">Cell outer membrane</location>
    </subcellularLocation>
</comment>
<sequence>MKSVIKKLNIFALAVGLAAMPACSDFLIEEPQTSLSIEQVLSDMDNIQPYLNGLYSNLRKCRISREGLRVNHGTDELKIGEAQHNDLTKGAFDDFSPLYNSENPYFAELWNLRFPVAVQAAQALHYLEPQLSTVEESRQTELKSYIGQAAFYEATAYFELTFYWGEIPLTTIAEDGSVQLSGRKSLNEVYKKMVDLYTKAMTYLPDTRQSDGRIPTTWTAKAMLAKVYMAAEPTSEYRRYDLALELLQDIVNNGGFSLMTNYSDLWDPNVSCDQESLWTFYFNNTTDLNYLQWYCGTRAASGWNQRCPFGGYDEAVPTQYAYSTVANGGVWEDGDTRKDASLRYEFTWNGQASSATPGFGDDQLDPHIKKYEDERIVELDQTFWNCGKNTYYLRYADVLLLYAEALNETGNTSEAVNVVNNQVRARAWNWNLPAEMAWNPGMGADEFRTKILDERMRELMGEMWRRYDLLRTGKYVEYTTLRNPWAAESGNMTDAHKRFPIPYTEITQNEFITEADQNPGLK</sequence>
<protein>
    <submittedName>
        <fullName evidence="9">RagB/SusD family nutrient uptake outer membrane protein</fullName>
    </submittedName>
</protein>
<evidence type="ECO:0000256" key="2">
    <source>
        <dbReference type="ARBA" id="ARBA00006275"/>
    </source>
</evidence>
<evidence type="ECO:0000313" key="9">
    <source>
        <dbReference type="EMBL" id="HIX45809.1"/>
    </source>
</evidence>
<evidence type="ECO:0000256" key="1">
    <source>
        <dbReference type="ARBA" id="ARBA00004442"/>
    </source>
</evidence>
<comment type="caution">
    <text evidence="9">The sequence shown here is derived from an EMBL/GenBank/DDBJ whole genome shotgun (WGS) entry which is preliminary data.</text>
</comment>
<dbReference type="Pfam" id="PF14322">
    <property type="entry name" value="SusD-like_3"/>
    <property type="match status" value="1"/>
</dbReference>
<evidence type="ECO:0000259" key="7">
    <source>
        <dbReference type="Pfam" id="PF07980"/>
    </source>
</evidence>
<dbReference type="SUPFAM" id="SSF48452">
    <property type="entry name" value="TPR-like"/>
    <property type="match status" value="1"/>
</dbReference>
<keyword evidence="4" id="KW-0472">Membrane</keyword>
<dbReference type="AlphaFoldDB" id="A0A9D1VRS1"/>
<evidence type="ECO:0000256" key="4">
    <source>
        <dbReference type="ARBA" id="ARBA00023136"/>
    </source>
</evidence>
<feature type="chain" id="PRO_5039502928" evidence="6">
    <location>
        <begin position="25"/>
        <end position="522"/>
    </location>
</feature>
<dbReference type="InterPro" id="IPR033985">
    <property type="entry name" value="SusD-like_N"/>
</dbReference>
<dbReference type="Proteomes" id="UP000824246">
    <property type="component" value="Unassembled WGS sequence"/>
</dbReference>
<evidence type="ECO:0000256" key="5">
    <source>
        <dbReference type="ARBA" id="ARBA00023237"/>
    </source>
</evidence>
<feature type="domain" description="RagB/SusD" evidence="7">
    <location>
        <begin position="326"/>
        <end position="520"/>
    </location>
</feature>
<reference evidence="9" key="1">
    <citation type="journal article" date="2021" name="PeerJ">
        <title>Extensive microbial diversity within the chicken gut microbiome revealed by metagenomics and culture.</title>
        <authorList>
            <person name="Gilroy R."/>
            <person name="Ravi A."/>
            <person name="Getino M."/>
            <person name="Pursley I."/>
            <person name="Horton D.L."/>
            <person name="Alikhan N.F."/>
            <person name="Baker D."/>
            <person name="Gharbi K."/>
            <person name="Hall N."/>
            <person name="Watson M."/>
            <person name="Adriaenssens E.M."/>
            <person name="Foster-Nyarko E."/>
            <person name="Jarju S."/>
            <person name="Secka A."/>
            <person name="Antonio M."/>
            <person name="Oren A."/>
            <person name="Chaudhuri R.R."/>
            <person name="La Ragione R."/>
            <person name="Hildebrand F."/>
            <person name="Pallen M.J."/>
        </authorList>
    </citation>
    <scope>NUCLEOTIDE SEQUENCE</scope>
    <source>
        <strain evidence="9">ChiHjej12B11-16260</strain>
    </source>
</reference>
<dbReference type="GO" id="GO:0009279">
    <property type="term" value="C:cell outer membrane"/>
    <property type="evidence" value="ECO:0007669"/>
    <property type="project" value="UniProtKB-SubCell"/>
</dbReference>
<dbReference type="InterPro" id="IPR012944">
    <property type="entry name" value="SusD_RagB_dom"/>
</dbReference>
<organism evidence="9 10">
    <name type="scientific">Candidatus Barnesiella excrementipullorum</name>
    <dbReference type="NCBI Taxonomy" id="2838479"/>
    <lineage>
        <taxon>Bacteria</taxon>
        <taxon>Pseudomonadati</taxon>
        <taxon>Bacteroidota</taxon>
        <taxon>Bacteroidia</taxon>
        <taxon>Bacteroidales</taxon>
        <taxon>Barnesiellaceae</taxon>
        <taxon>Barnesiella</taxon>
    </lineage>
</organism>
<dbReference type="Gene3D" id="1.25.40.390">
    <property type="match status" value="1"/>
</dbReference>
<dbReference type="Pfam" id="PF07980">
    <property type="entry name" value="SusD_RagB"/>
    <property type="match status" value="1"/>
</dbReference>
<reference evidence="9" key="2">
    <citation type="submission" date="2021-04" db="EMBL/GenBank/DDBJ databases">
        <authorList>
            <person name="Gilroy R."/>
        </authorList>
    </citation>
    <scope>NUCLEOTIDE SEQUENCE</scope>
    <source>
        <strain evidence="9">ChiHjej12B11-16260</strain>
    </source>
</reference>
<gene>
    <name evidence="9" type="ORF">H9982_06270</name>
</gene>
<comment type="similarity">
    <text evidence="2">Belongs to the SusD family.</text>
</comment>
<evidence type="ECO:0000313" key="10">
    <source>
        <dbReference type="Proteomes" id="UP000824246"/>
    </source>
</evidence>
<keyword evidence="3 6" id="KW-0732">Signal</keyword>
<accession>A0A9D1VRS1</accession>
<proteinExistence type="inferred from homology"/>